<accession>A0A1I4B6E9</accession>
<dbReference type="EMBL" id="FOSK01000007">
    <property type="protein sequence ID" value="SFK63489.1"/>
    <property type="molecule type" value="Genomic_DNA"/>
</dbReference>
<dbReference type="Pfam" id="PF05163">
    <property type="entry name" value="DinB"/>
    <property type="match status" value="1"/>
</dbReference>
<proteinExistence type="inferred from homology"/>
<dbReference type="PANTHER" id="PTHR37302:SF1">
    <property type="entry name" value="PROTEIN DINB"/>
    <property type="match status" value="1"/>
</dbReference>
<dbReference type="PANTHER" id="PTHR37302">
    <property type="entry name" value="SLR1116 PROTEIN"/>
    <property type="match status" value="1"/>
</dbReference>
<dbReference type="SUPFAM" id="SSF109854">
    <property type="entry name" value="DinB/YfiT-like putative metalloenzymes"/>
    <property type="match status" value="1"/>
</dbReference>
<evidence type="ECO:0000313" key="3">
    <source>
        <dbReference type="EMBL" id="SFK63489.1"/>
    </source>
</evidence>
<evidence type="ECO:0000313" key="4">
    <source>
        <dbReference type="Proteomes" id="UP000199598"/>
    </source>
</evidence>
<reference evidence="3 4" key="1">
    <citation type="submission" date="2016-10" db="EMBL/GenBank/DDBJ databases">
        <authorList>
            <person name="Varghese N."/>
            <person name="Submissions S."/>
        </authorList>
    </citation>
    <scope>NUCLEOTIDE SEQUENCE [LARGE SCALE GENOMIC DNA]</scope>
    <source>
        <strain evidence="3 4">DSM 16392</strain>
    </source>
</reference>
<sequence length="177" mass="20745">MKAAFVMYASYNKWANDLLLQECDQIPSEEYHRDLGVYFNSIHGTMDHQYVADKVWLYRFTGQGDPIDSLDEQLTGDLATLKEKRRLLDDRICSVIDQMQEKDFLRTIIYRTVRKPLVMQQPLGAALFHFFNHQTHHRGQVHAMLTQLGRTPAALDMIYFQRETGQWMAKEEDMITA</sequence>
<gene>
    <name evidence="3" type="ORF">SAMN04488518_107120</name>
</gene>
<evidence type="ECO:0000256" key="2">
    <source>
        <dbReference type="ARBA" id="ARBA00022723"/>
    </source>
</evidence>
<keyword evidence="2" id="KW-0479">Metal-binding</keyword>
<comment type="caution">
    <text evidence="3">The sequence shown here is derived from an EMBL/GenBank/DDBJ whole genome shotgun (WGS) entry which is preliminary data.</text>
</comment>
<organism evidence="3 4">
    <name type="scientific">Pseudovibrio ascidiaceicola</name>
    <dbReference type="NCBI Taxonomy" id="285279"/>
    <lineage>
        <taxon>Bacteria</taxon>
        <taxon>Pseudomonadati</taxon>
        <taxon>Pseudomonadota</taxon>
        <taxon>Alphaproteobacteria</taxon>
        <taxon>Hyphomicrobiales</taxon>
        <taxon>Stappiaceae</taxon>
        <taxon>Pseudovibrio</taxon>
    </lineage>
</organism>
<evidence type="ECO:0000256" key="1">
    <source>
        <dbReference type="ARBA" id="ARBA00008635"/>
    </source>
</evidence>
<dbReference type="Proteomes" id="UP000199598">
    <property type="component" value="Unassembled WGS sequence"/>
</dbReference>
<dbReference type="InterPro" id="IPR034660">
    <property type="entry name" value="DinB/YfiT-like"/>
</dbReference>
<protein>
    <submittedName>
        <fullName evidence="3">Uncharacterized damage-inducible protein DinB (Forms a four-helix bundle)</fullName>
    </submittedName>
</protein>
<keyword evidence="4" id="KW-1185">Reference proteome</keyword>
<name>A0A1I4B6E9_9HYPH</name>
<comment type="similarity">
    <text evidence="1">Belongs to the DinB family.</text>
</comment>
<dbReference type="RefSeq" id="WP_093520459.1">
    <property type="nucleotide sequence ID" value="NZ_OMPG01000023.1"/>
</dbReference>
<dbReference type="Gene3D" id="1.20.120.450">
    <property type="entry name" value="dinb family like domain"/>
    <property type="match status" value="1"/>
</dbReference>
<dbReference type="InterPro" id="IPR007837">
    <property type="entry name" value="DinB"/>
</dbReference>